<feature type="transmembrane region" description="Helical" evidence="1">
    <location>
        <begin position="272"/>
        <end position="298"/>
    </location>
</feature>
<sequence>MASKPDRMPRAMRAAPKRARAQSLHDGFIRHRNFLWAKIATGLCVLVIAVYFLIDVTPRHNGGSWYGYTLGTVGVLMILWLTMLGVRKRAMTAGRWSLKAWTSAHIYLGLSLIVIGTLHTGFQLGWNVHTLAWALMMLVILSGLFGIGAYAVLPERLSTNRDEMTEPQMLDALKSIDRQLYDAAQPLEQRHAALVQMSLDDDPLKGGILTRLGGRYPRCATRSAHIELRRDTAYRARIADDPLEKIDALFERKQAMLARMRRHAKLKALLEIWLYVHVPMTFALLAALSAHIVSVFFYW</sequence>
<evidence type="ECO:0000313" key="2">
    <source>
        <dbReference type="EMBL" id="AHE53911.1"/>
    </source>
</evidence>
<dbReference type="STRING" id="1123269.NX02_10995"/>
<dbReference type="RefSeq" id="WP_025292138.1">
    <property type="nucleotide sequence ID" value="NZ_CP006644.1"/>
</dbReference>
<evidence type="ECO:0000256" key="1">
    <source>
        <dbReference type="SAM" id="Phobius"/>
    </source>
</evidence>
<name>W0A9Y8_9SPHN</name>
<dbReference type="Proteomes" id="UP000018851">
    <property type="component" value="Chromosome"/>
</dbReference>
<keyword evidence="1" id="KW-0812">Transmembrane</keyword>
<dbReference type="HOGENOM" id="CLU_949754_0_0_5"/>
<dbReference type="PATRIC" id="fig|1123269.5.peg.2137"/>
<accession>W0A9Y8</accession>
<protein>
    <submittedName>
        <fullName evidence="2">Uncharacterized protein</fullName>
    </submittedName>
</protein>
<feature type="transmembrane region" description="Helical" evidence="1">
    <location>
        <begin position="106"/>
        <end position="126"/>
    </location>
</feature>
<feature type="transmembrane region" description="Helical" evidence="1">
    <location>
        <begin position="35"/>
        <end position="54"/>
    </location>
</feature>
<evidence type="ECO:0000313" key="3">
    <source>
        <dbReference type="Proteomes" id="UP000018851"/>
    </source>
</evidence>
<reference evidence="2 3" key="1">
    <citation type="submission" date="2013-07" db="EMBL/GenBank/DDBJ databases">
        <title>Completed genome of Sphingomonas sanxanigenens NX02.</title>
        <authorList>
            <person name="Ma T."/>
            <person name="Huang H."/>
            <person name="Wu M."/>
            <person name="Li X."/>
            <person name="Li G."/>
        </authorList>
    </citation>
    <scope>NUCLEOTIDE SEQUENCE [LARGE SCALE GENOMIC DNA]</scope>
    <source>
        <strain evidence="2 3">NX02</strain>
    </source>
</reference>
<keyword evidence="1" id="KW-0472">Membrane</keyword>
<feature type="transmembrane region" description="Helical" evidence="1">
    <location>
        <begin position="132"/>
        <end position="153"/>
    </location>
</feature>
<dbReference type="EMBL" id="CP006644">
    <property type="protein sequence ID" value="AHE53911.1"/>
    <property type="molecule type" value="Genomic_DNA"/>
</dbReference>
<proteinExistence type="predicted"/>
<gene>
    <name evidence="2" type="ORF">NX02_10995</name>
</gene>
<dbReference type="KEGG" id="ssan:NX02_10995"/>
<keyword evidence="3" id="KW-1185">Reference proteome</keyword>
<organism evidence="2 3">
    <name type="scientific">Sphingomonas sanxanigenens DSM 19645 = NX02</name>
    <dbReference type="NCBI Taxonomy" id="1123269"/>
    <lineage>
        <taxon>Bacteria</taxon>
        <taxon>Pseudomonadati</taxon>
        <taxon>Pseudomonadota</taxon>
        <taxon>Alphaproteobacteria</taxon>
        <taxon>Sphingomonadales</taxon>
        <taxon>Sphingomonadaceae</taxon>
        <taxon>Sphingomonas</taxon>
    </lineage>
</organism>
<keyword evidence="1" id="KW-1133">Transmembrane helix</keyword>
<dbReference type="eggNOG" id="ENOG5030HJP">
    <property type="taxonomic scope" value="Bacteria"/>
</dbReference>
<feature type="transmembrane region" description="Helical" evidence="1">
    <location>
        <begin position="66"/>
        <end position="86"/>
    </location>
</feature>
<dbReference type="AlphaFoldDB" id="W0A9Y8"/>